<comment type="caution">
    <text evidence="2">The sequence shown here is derived from an EMBL/GenBank/DDBJ whole genome shotgun (WGS) entry which is preliminary data.</text>
</comment>
<proteinExistence type="predicted"/>
<gene>
    <name evidence="2" type="ORF">Cba03nite_78350</name>
</gene>
<dbReference type="RefSeq" id="WP_203757529.1">
    <property type="nucleotide sequence ID" value="NZ_BONF01000075.1"/>
</dbReference>
<reference evidence="2 3" key="1">
    <citation type="submission" date="2021-01" db="EMBL/GenBank/DDBJ databases">
        <title>Whole genome shotgun sequence of Catellatospora bangladeshensis NBRC 107357.</title>
        <authorList>
            <person name="Komaki H."/>
            <person name="Tamura T."/>
        </authorList>
    </citation>
    <scope>NUCLEOTIDE SEQUENCE [LARGE SCALE GENOMIC DNA]</scope>
    <source>
        <strain evidence="2 3">NBRC 107357</strain>
    </source>
</reference>
<dbReference type="Pfam" id="PF23859">
    <property type="entry name" value="DpdA"/>
    <property type="match status" value="1"/>
</dbReference>
<dbReference type="InterPro" id="IPR055645">
    <property type="entry name" value="DpdA"/>
</dbReference>
<feature type="domain" description="DeoxyPurine in DNA protein A" evidence="1">
    <location>
        <begin position="1"/>
        <end position="260"/>
    </location>
</feature>
<name>A0A8J3NNM7_9ACTN</name>
<evidence type="ECO:0000313" key="3">
    <source>
        <dbReference type="Proteomes" id="UP000601223"/>
    </source>
</evidence>
<dbReference type="EMBL" id="BONF01000075">
    <property type="protein sequence ID" value="GIF86486.1"/>
    <property type="molecule type" value="Genomic_DNA"/>
</dbReference>
<sequence>MRARFLLGSHQPGWLGKANVPLFVCDRRLRVYKTLPRAAAPWAVDSGGFTELQKYGTWTVPPGEYVARLRRYHDEIGQLMWAAPQDWMCEPIVINGGVAAGQRFVGTGLSVAEHQRRTVLNYAELRTLAPDLPIIPVVQGDTVDAYLRCVDLYQSLIDVDLTSLPLVGLGSVCRRQATGEAGQIIAALHAQGVRHLHGFGFKTLGLIAHGDKLTSADSLAWSFDARKRGKVLPGHGLRHKNCANCLPFALQWRSGVLAAAKGA</sequence>
<evidence type="ECO:0000313" key="2">
    <source>
        <dbReference type="EMBL" id="GIF86486.1"/>
    </source>
</evidence>
<evidence type="ECO:0000259" key="1">
    <source>
        <dbReference type="Pfam" id="PF23859"/>
    </source>
</evidence>
<organism evidence="2 3">
    <name type="scientific">Catellatospora bangladeshensis</name>
    <dbReference type="NCBI Taxonomy" id="310355"/>
    <lineage>
        <taxon>Bacteria</taxon>
        <taxon>Bacillati</taxon>
        <taxon>Actinomycetota</taxon>
        <taxon>Actinomycetes</taxon>
        <taxon>Micromonosporales</taxon>
        <taxon>Micromonosporaceae</taxon>
        <taxon>Catellatospora</taxon>
    </lineage>
</organism>
<protein>
    <recommendedName>
        <fullName evidence="1">DeoxyPurine in DNA protein A domain-containing protein</fullName>
    </recommendedName>
</protein>
<accession>A0A8J3NNM7</accession>
<keyword evidence="3" id="KW-1185">Reference proteome</keyword>
<dbReference type="AlphaFoldDB" id="A0A8J3NNM7"/>
<dbReference type="Proteomes" id="UP000601223">
    <property type="component" value="Unassembled WGS sequence"/>
</dbReference>